<dbReference type="PANTHER" id="PTHR43975:SF2">
    <property type="entry name" value="EG:BACR7A4.14 PROTEIN-RELATED"/>
    <property type="match status" value="1"/>
</dbReference>
<dbReference type="InterPro" id="IPR002347">
    <property type="entry name" value="SDR_fam"/>
</dbReference>
<accession>A0ABN8IDP3</accession>
<dbReference type="PRINTS" id="PR00080">
    <property type="entry name" value="SDRFAMILY"/>
</dbReference>
<gene>
    <name evidence="1" type="ORF">IPOD504_LOCUS7893</name>
</gene>
<dbReference type="Gene3D" id="3.40.50.720">
    <property type="entry name" value="NAD(P)-binding Rossmann-like Domain"/>
    <property type="match status" value="1"/>
</dbReference>
<dbReference type="PANTHER" id="PTHR43975">
    <property type="entry name" value="ZGC:101858"/>
    <property type="match status" value="1"/>
</dbReference>
<name>A0ABN8IDP3_9NEOP</name>
<dbReference type="PRINTS" id="PR00081">
    <property type="entry name" value="GDHRDH"/>
</dbReference>
<protein>
    <submittedName>
        <fullName evidence="1">Uncharacterized protein</fullName>
    </submittedName>
</protein>
<keyword evidence="2" id="KW-1185">Reference proteome</keyword>
<dbReference type="Proteomes" id="UP000837857">
    <property type="component" value="Chromosome 20"/>
</dbReference>
<feature type="non-terminal residue" evidence="1">
    <location>
        <position position="248"/>
    </location>
</feature>
<evidence type="ECO:0000313" key="1">
    <source>
        <dbReference type="EMBL" id="CAH2051687.1"/>
    </source>
</evidence>
<dbReference type="EMBL" id="OW152832">
    <property type="protein sequence ID" value="CAH2051687.1"/>
    <property type="molecule type" value="Genomic_DNA"/>
</dbReference>
<dbReference type="InterPro" id="IPR036291">
    <property type="entry name" value="NAD(P)-bd_dom_sf"/>
</dbReference>
<sequence length="248" mass="26776">MSFAGKVVLVTNSSSIGTSIAVAFAKEGAFVALVGENETKLSNVLKQCEKYGSKCLQLKSDITRREDAVNLVQRTVDVFGRLDVLVNNAAICKSGGIFDANFMEAYDETIDMNLRAVVHITNLAAPYLVRSRGSIVNISSVAPVSAKHSSIALSYFVSKAALEHFTRAVATELAEYGVRANIISTGPVRTDFCEYNITAPIDPFEATAHNRLCEADEIAELALYLSSDKAKCITGSNYVCDNGFLLKN</sequence>
<evidence type="ECO:0000313" key="2">
    <source>
        <dbReference type="Proteomes" id="UP000837857"/>
    </source>
</evidence>
<proteinExistence type="predicted"/>
<dbReference type="SUPFAM" id="SSF51735">
    <property type="entry name" value="NAD(P)-binding Rossmann-fold domains"/>
    <property type="match status" value="1"/>
</dbReference>
<organism evidence="1 2">
    <name type="scientific">Iphiclides podalirius</name>
    <name type="common">scarce swallowtail</name>
    <dbReference type="NCBI Taxonomy" id="110791"/>
    <lineage>
        <taxon>Eukaryota</taxon>
        <taxon>Metazoa</taxon>
        <taxon>Ecdysozoa</taxon>
        <taxon>Arthropoda</taxon>
        <taxon>Hexapoda</taxon>
        <taxon>Insecta</taxon>
        <taxon>Pterygota</taxon>
        <taxon>Neoptera</taxon>
        <taxon>Endopterygota</taxon>
        <taxon>Lepidoptera</taxon>
        <taxon>Glossata</taxon>
        <taxon>Ditrysia</taxon>
        <taxon>Papilionoidea</taxon>
        <taxon>Papilionidae</taxon>
        <taxon>Papilioninae</taxon>
        <taxon>Iphiclides</taxon>
    </lineage>
</organism>
<reference evidence="1" key="1">
    <citation type="submission" date="2022-03" db="EMBL/GenBank/DDBJ databases">
        <authorList>
            <person name="Martin H S."/>
        </authorList>
    </citation>
    <scope>NUCLEOTIDE SEQUENCE</scope>
</reference>
<dbReference type="Pfam" id="PF13561">
    <property type="entry name" value="adh_short_C2"/>
    <property type="match status" value="1"/>
</dbReference>